<dbReference type="EMBL" id="CP060789">
    <property type="protein sequence ID" value="QNP56377.1"/>
    <property type="molecule type" value="Genomic_DNA"/>
</dbReference>
<evidence type="ECO:0008006" key="3">
    <source>
        <dbReference type="Google" id="ProtNLM"/>
    </source>
</evidence>
<gene>
    <name evidence="1" type="ORF">H9L22_02645</name>
</gene>
<dbReference type="AlphaFoldDB" id="A0A7H0H761"/>
<proteinExistence type="predicted"/>
<evidence type="ECO:0000313" key="1">
    <source>
        <dbReference type="EMBL" id="QNP56377.1"/>
    </source>
</evidence>
<dbReference type="Proteomes" id="UP000516117">
    <property type="component" value="Chromosome"/>
</dbReference>
<evidence type="ECO:0000313" key="2">
    <source>
        <dbReference type="Proteomes" id="UP000516117"/>
    </source>
</evidence>
<dbReference type="RefSeq" id="WP_187721486.1">
    <property type="nucleotide sequence ID" value="NZ_BAABBL010000001.1"/>
</dbReference>
<reference evidence="1 2" key="1">
    <citation type="submission" date="2020-08" db="EMBL/GenBank/DDBJ databases">
        <title>Genome sequence of Tessaracoccus defluvii JCM 17540T.</title>
        <authorList>
            <person name="Hyun D.-W."/>
            <person name="Bae J.-W."/>
        </authorList>
    </citation>
    <scope>NUCLEOTIDE SEQUENCE [LARGE SCALE GENOMIC DNA]</scope>
    <source>
        <strain evidence="1 2">JCM 17540</strain>
    </source>
</reference>
<dbReference type="KEGG" id="tdf:H9L22_02645"/>
<sequence length="406" mass="44459">MEPLLVVIIVLAVAGSAALGIWAYLRHRYLRAVEARGWRAIGSPPISLVHGLNVPPFGLGFDRRVSKQVSGSASDGTPFSAFVYRSTEANPRGWMLTMPLPHSFPEAEAWTQTGRGRRELDGLGAGVQVGPATARAADLVYATEVARAAGELQGPFGVTVDHEYLVLGPVPHDLDALAAAAEQLAGMRRALLASPVAGLQGPTPPRHLSIYGRPGWVVIDRDDSMLRMVEHTGGGSHHQAHDIITGLEQGLRFVRLRHTWETTSTSTDSEGRTTTRTDHHEETVCGYATTFPFHPISINQGWFGNRRKFEWEAFNDRVTVRAPDARFASDVIHQRQMEYLMALRSPSFSINADGSITVRQNDRWAPHDIVAQAGELAGFFGHVPDFVWQQLGAWPRPIPRLGGEPG</sequence>
<keyword evidence="2" id="KW-1185">Reference proteome</keyword>
<protein>
    <recommendedName>
        <fullName evidence="3">DUF3137 domain-containing protein</fullName>
    </recommendedName>
</protein>
<accession>A0A7H0H761</accession>
<organism evidence="1 2">
    <name type="scientific">Tessaracoccus defluvii</name>
    <dbReference type="NCBI Taxonomy" id="1285901"/>
    <lineage>
        <taxon>Bacteria</taxon>
        <taxon>Bacillati</taxon>
        <taxon>Actinomycetota</taxon>
        <taxon>Actinomycetes</taxon>
        <taxon>Propionibacteriales</taxon>
        <taxon>Propionibacteriaceae</taxon>
        <taxon>Tessaracoccus</taxon>
    </lineage>
</organism>
<name>A0A7H0H761_9ACTN</name>